<dbReference type="Proteomes" id="UP000027195">
    <property type="component" value="Unassembled WGS sequence"/>
</dbReference>
<dbReference type="HOGENOM" id="CLU_396363_0_0_1"/>
<keyword evidence="3" id="KW-1185">Reference proteome</keyword>
<gene>
    <name evidence="2" type="ORF">BOTBODRAFT_146545</name>
</gene>
<dbReference type="AlphaFoldDB" id="A0A067MDI1"/>
<reference evidence="3" key="1">
    <citation type="journal article" date="2014" name="Proc. Natl. Acad. Sci. U.S.A.">
        <title>Extensive sampling of basidiomycete genomes demonstrates inadequacy of the white-rot/brown-rot paradigm for wood decay fungi.</title>
        <authorList>
            <person name="Riley R."/>
            <person name="Salamov A.A."/>
            <person name="Brown D.W."/>
            <person name="Nagy L.G."/>
            <person name="Floudas D."/>
            <person name="Held B.W."/>
            <person name="Levasseur A."/>
            <person name="Lombard V."/>
            <person name="Morin E."/>
            <person name="Otillar R."/>
            <person name="Lindquist E.A."/>
            <person name="Sun H."/>
            <person name="LaButti K.M."/>
            <person name="Schmutz J."/>
            <person name="Jabbour D."/>
            <person name="Luo H."/>
            <person name="Baker S.E."/>
            <person name="Pisabarro A.G."/>
            <person name="Walton J.D."/>
            <person name="Blanchette R.A."/>
            <person name="Henrissat B."/>
            <person name="Martin F."/>
            <person name="Cullen D."/>
            <person name="Hibbett D.S."/>
            <person name="Grigoriev I.V."/>
        </authorList>
    </citation>
    <scope>NUCLEOTIDE SEQUENCE [LARGE SCALE GENOMIC DNA]</scope>
    <source>
        <strain evidence="3">FD-172 SS1</strain>
    </source>
</reference>
<feature type="region of interest" description="Disordered" evidence="1">
    <location>
        <begin position="1"/>
        <end position="46"/>
    </location>
</feature>
<evidence type="ECO:0008006" key="4">
    <source>
        <dbReference type="Google" id="ProtNLM"/>
    </source>
</evidence>
<evidence type="ECO:0000313" key="2">
    <source>
        <dbReference type="EMBL" id="KDQ12760.1"/>
    </source>
</evidence>
<feature type="region of interest" description="Disordered" evidence="1">
    <location>
        <begin position="560"/>
        <end position="653"/>
    </location>
</feature>
<protein>
    <recommendedName>
        <fullName evidence="4">Protein kinase domain-containing protein</fullName>
    </recommendedName>
</protein>
<proteinExistence type="predicted"/>
<sequence length="695" mass="78236">MSDDTFSRLNSAPDLQAPATSLCNSTDPRGRSPDPEQVAADPEEEEKRITDEILRLGDRAEALRSTWRNFYTRREKKYSTDCDEKPIPLDFIVHGVRPIFHEHLYYNNDVTISRIEFPKYLSGVVFMAKIYEECAWYASYDWEQSVEYERAAHAELCMLWDKSIPRLFCPVQSNVREWKPDEGDQSEVEVCFSWAERHGLLLQDYPNTMLLRDMRKDDFATMPLAAIKAAAEVSLRAIHEQGWIVGNIAPEYMLVGKVEPREGGDDRGDSKGKDDDNAANTGKAGAEEGAKGDRKQSTAEGAGEALSGVRVLFVSLGWAQEAWEEKRIAEMVEMQEMFDKAPARLPGTNTTDRKQAPGDQVSVAEVEGTVWSAEEEEYERIGDRAEIIQSIPLDFASHGVRPRFLEHVYHNEDVTLSRVDFPKVLPDIVFMSRIYQQEALDRAHPLAVKHERNVHKALRMLWGKSIPRLFCLLQSNVGEWKTLEDGRLNIETYYTSVERLGFLFQDYPSSKLLLDVRKEELPLMPLATLKSAAEVSLGAIHNQGWLVGNVAPRYMLIIKAEPGGEQERDGDESGDGEDEDEEEEDGNGDDGEENDSNEDDSDEDEDLDNDNGESCSKACGNVNEGGGKDTGENGGVEEAERERKGEPGGETSEVRTLFLNLAWAERRAPEARMRAEMVEMQQMFDNVSAQLSGTI</sequence>
<feature type="compositionally biased region" description="Polar residues" evidence="1">
    <location>
        <begin position="18"/>
        <end position="27"/>
    </location>
</feature>
<accession>A0A067MDI1</accession>
<dbReference type="EMBL" id="KL198048">
    <property type="protein sequence ID" value="KDQ12760.1"/>
    <property type="molecule type" value="Genomic_DNA"/>
</dbReference>
<organism evidence="2 3">
    <name type="scientific">Botryobasidium botryosum (strain FD-172 SS1)</name>
    <dbReference type="NCBI Taxonomy" id="930990"/>
    <lineage>
        <taxon>Eukaryota</taxon>
        <taxon>Fungi</taxon>
        <taxon>Dikarya</taxon>
        <taxon>Basidiomycota</taxon>
        <taxon>Agaricomycotina</taxon>
        <taxon>Agaricomycetes</taxon>
        <taxon>Cantharellales</taxon>
        <taxon>Botryobasidiaceae</taxon>
        <taxon>Botryobasidium</taxon>
    </lineage>
</organism>
<feature type="region of interest" description="Disordered" evidence="1">
    <location>
        <begin position="259"/>
        <end position="301"/>
    </location>
</feature>
<feature type="compositionally biased region" description="Acidic residues" evidence="1">
    <location>
        <begin position="568"/>
        <end position="611"/>
    </location>
</feature>
<evidence type="ECO:0000256" key="1">
    <source>
        <dbReference type="SAM" id="MobiDB-lite"/>
    </source>
</evidence>
<name>A0A067MDI1_BOTB1</name>
<feature type="compositionally biased region" description="Basic and acidic residues" evidence="1">
    <location>
        <begin position="638"/>
        <end position="647"/>
    </location>
</feature>
<evidence type="ECO:0000313" key="3">
    <source>
        <dbReference type="Proteomes" id="UP000027195"/>
    </source>
</evidence>
<feature type="compositionally biased region" description="Basic and acidic residues" evidence="1">
    <location>
        <begin position="259"/>
        <end position="276"/>
    </location>
</feature>
<feature type="compositionally biased region" description="Basic and acidic residues" evidence="1">
    <location>
        <begin position="285"/>
        <end position="297"/>
    </location>
</feature>
<dbReference type="InParanoid" id="A0A067MDI1"/>